<feature type="region of interest" description="Disordered" evidence="2">
    <location>
        <begin position="44"/>
        <end position="64"/>
    </location>
</feature>
<proteinExistence type="predicted"/>
<dbReference type="Proteomes" id="UP001164727">
    <property type="component" value="Chromosome"/>
</dbReference>
<keyword evidence="3" id="KW-0812">Transmembrane</keyword>
<dbReference type="EMBL" id="CP114006">
    <property type="protein sequence ID" value="WAN63497.1"/>
    <property type="molecule type" value="Genomic_DNA"/>
</dbReference>
<feature type="transmembrane region" description="Helical" evidence="3">
    <location>
        <begin position="12"/>
        <end position="29"/>
    </location>
</feature>
<dbReference type="RefSeq" id="WP_268849697.1">
    <property type="nucleotide sequence ID" value="NZ_CP114006.1"/>
</dbReference>
<evidence type="ECO:0008006" key="6">
    <source>
        <dbReference type="Google" id="ProtNLM"/>
    </source>
</evidence>
<protein>
    <recommendedName>
        <fullName evidence="6">Effector</fullName>
    </recommendedName>
</protein>
<evidence type="ECO:0000313" key="4">
    <source>
        <dbReference type="EMBL" id="WAN63497.1"/>
    </source>
</evidence>
<evidence type="ECO:0000256" key="2">
    <source>
        <dbReference type="SAM" id="MobiDB-lite"/>
    </source>
</evidence>
<keyword evidence="5" id="KW-1185">Reference proteome</keyword>
<dbReference type="Gene3D" id="1.10.287.1490">
    <property type="match status" value="1"/>
</dbReference>
<evidence type="ECO:0000256" key="1">
    <source>
        <dbReference type="SAM" id="Coils"/>
    </source>
</evidence>
<evidence type="ECO:0000313" key="5">
    <source>
        <dbReference type="Proteomes" id="UP001164727"/>
    </source>
</evidence>
<keyword evidence="1" id="KW-0175">Coiled coil</keyword>
<evidence type="ECO:0000256" key="3">
    <source>
        <dbReference type="SAM" id="Phobius"/>
    </source>
</evidence>
<keyword evidence="3" id="KW-1133">Transmembrane helix</keyword>
<feature type="coiled-coil region" evidence="1">
    <location>
        <begin position="120"/>
        <end position="168"/>
    </location>
</feature>
<reference evidence="4 5" key="1">
    <citation type="journal article" date="2023" name="Microbiol. Resour. Announc.">
        <title>Complete Genome of 'Candidatus Phytoplasma rubi' RS, a Phytopathogenic Bacterium Associated with Rubus Stunt Disease.</title>
        <authorList>
            <person name="Duckeck D."/>
            <person name="Zubert C."/>
            <person name="Bohm J.W."/>
            <person name="Carminati G."/>
            <person name="Schneider B."/>
            <person name="Kube M."/>
        </authorList>
    </citation>
    <scope>NUCLEOTIDE SEQUENCE [LARGE SCALE GENOMIC DNA]</scope>
    <source>
        <strain evidence="4 5">RS</strain>
    </source>
</reference>
<accession>A0ABY7BS72</accession>
<keyword evidence="3" id="KW-0472">Membrane</keyword>
<gene>
    <name evidence="4" type="ORF">RS022_06630</name>
</gene>
<name>A0ABY7BS72_9MOLU</name>
<organism evidence="4 5">
    <name type="scientific">Candidatus Phytoplasma rubi</name>
    <dbReference type="NCBI Taxonomy" id="399025"/>
    <lineage>
        <taxon>Bacteria</taxon>
        <taxon>Bacillati</taxon>
        <taxon>Mycoplasmatota</taxon>
        <taxon>Mollicutes</taxon>
        <taxon>Acholeplasmatales</taxon>
        <taxon>Acholeplasmataceae</taxon>
        <taxon>Candidatus Phytoplasma</taxon>
        <taxon>16SrV (Elm yellows group)</taxon>
    </lineage>
</organism>
<sequence>MNTSNFFKKHLVNIIITSLIGIAIIIVFYQGRNEIKKEKEELFSPKEEIENDDSKLSSSRPKRETEKPKFIITEARFDKIKSYVLSENNNQTLLLNDLSEIEKIEIEKIRECRKQTLGFIKRHKNTINEKNKECNNLREQLQPLYHQIETLKNQLTPLEQDKENKIKQRDKLRNIGANWENHPQNSELTQINKEISSLVGQISHLNSQIGILESKQRMYENMLSNAIILRDSLQRQYYKSEKEYQNQINSLLNSLYEITSVEGKK</sequence>